<dbReference type="Pfam" id="PF11735">
    <property type="entry name" value="CAP59_mtransfer"/>
    <property type="match status" value="1"/>
</dbReference>
<reference evidence="2 3" key="1">
    <citation type="journal article" date="2014" name="Genome Biol. Evol.">
        <title>Comparative genomics and transcriptomics analyses reveal divergent lifestyle features of nematode endoparasitic fungus Hirsutella minnesotensis.</title>
        <authorList>
            <person name="Lai Y."/>
            <person name="Liu K."/>
            <person name="Zhang X."/>
            <person name="Zhang X."/>
            <person name="Li K."/>
            <person name="Wang N."/>
            <person name="Shu C."/>
            <person name="Wu Y."/>
            <person name="Wang C."/>
            <person name="Bushley K.E."/>
            <person name="Xiang M."/>
            <person name="Liu X."/>
        </authorList>
    </citation>
    <scope>NUCLEOTIDE SEQUENCE [LARGE SCALE GENOMIC DNA]</scope>
    <source>
        <strain evidence="2 3">3608</strain>
    </source>
</reference>
<proteinExistence type="predicted"/>
<dbReference type="EMBL" id="KQ030530">
    <property type="protein sequence ID" value="KJZ73981.1"/>
    <property type="molecule type" value="Genomic_DNA"/>
</dbReference>
<accession>A0A0F7ZIS9</accession>
<organism evidence="2 3">
    <name type="scientific">Hirsutella minnesotensis 3608</name>
    <dbReference type="NCBI Taxonomy" id="1043627"/>
    <lineage>
        <taxon>Eukaryota</taxon>
        <taxon>Fungi</taxon>
        <taxon>Dikarya</taxon>
        <taxon>Ascomycota</taxon>
        <taxon>Pezizomycotina</taxon>
        <taxon>Sordariomycetes</taxon>
        <taxon>Hypocreomycetidae</taxon>
        <taxon>Hypocreales</taxon>
        <taxon>Ophiocordycipitaceae</taxon>
        <taxon>Hirsutella</taxon>
    </lineage>
</organism>
<protein>
    <recommendedName>
        <fullName evidence="4">Alpha-1,3-mannosyltransferase CMT1</fullName>
    </recommendedName>
</protein>
<evidence type="ECO:0000313" key="3">
    <source>
        <dbReference type="Proteomes" id="UP000054481"/>
    </source>
</evidence>
<evidence type="ECO:0008006" key="4">
    <source>
        <dbReference type="Google" id="ProtNLM"/>
    </source>
</evidence>
<dbReference type="AlphaFoldDB" id="A0A0F7ZIS9"/>
<gene>
    <name evidence="2" type="ORF">HIM_06649</name>
</gene>
<dbReference type="InterPro" id="IPR021047">
    <property type="entry name" value="Mannosyltransferase_CMT1"/>
</dbReference>
<keyword evidence="3" id="KW-1185">Reference proteome</keyword>
<keyword evidence="1" id="KW-1133">Transmembrane helix</keyword>
<name>A0A0F7ZIS9_9HYPO</name>
<sequence length="443" mass="50192">MARLPIPMPLRHGPGRLLAVAFFVGIVIVYQLFWDDVSSPFPFQPWTPAQYGGSWTIEAKSRPDFTPWSPLPTKDGNPGRLRKAGDIVAMVMSSKRGRDRKLECPPLGESRYAALRPSKGDSHRFFFALNLRQIVHLLPTLMGSIVEVIRFLGPEHCAVSIVEGYSSDGTFEVLKLLQQEFESMGVDYHLQTSNINPRHGDRIGKLAKLRNLALEPMMANASQWHRDATILFINDVAACAQDILELLHQKTFQDADMTCAMDYHRLHNGRLAFYDVWVSRSMDGDSFFPVPDPGKWTHAWELLTFEDVSRNRFEKRVPFQVFACWNGATAITATPFLDGRLDFRRAAVDKGECGAGEPTLLCKDMWKLGHGKILVVPSVSLGYDVETGDAIKKSQGYTSDWTEKEDQGKLPLEIDWKSYPPPLVRCIPKWTDQFWKPWDHGLD</sequence>
<keyword evidence="1" id="KW-0472">Membrane</keyword>
<dbReference type="PANTHER" id="PTHR34144:SF5">
    <property type="entry name" value="ALPHA-1,3-MANNOSYLTRANSFERASE CMT1"/>
    <property type="match status" value="1"/>
</dbReference>
<dbReference type="Proteomes" id="UP000054481">
    <property type="component" value="Unassembled WGS sequence"/>
</dbReference>
<evidence type="ECO:0000313" key="2">
    <source>
        <dbReference type="EMBL" id="KJZ73981.1"/>
    </source>
</evidence>
<evidence type="ECO:0000256" key="1">
    <source>
        <dbReference type="SAM" id="Phobius"/>
    </source>
</evidence>
<keyword evidence="1" id="KW-0812">Transmembrane</keyword>
<dbReference type="OrthoDB" id="262547at2759"/>
<feature type="transmembrane region" description="Helical" evidence="1">
    <location>
        <begin position="17"/>
        <end position="34"/>
    </location>
</feature>
<dbReference type="PANTHER" id="PTHR34144">
    <property type="entry name" value="CHROMOSOME 8, WHOLE GENOME SHOTGUN SEQUENCE"/>
    <property type="match status" value="1"/>
</dbReference>